<comment type="caution">
    <text evidence="1">The sequence shown here is derived from an EMBL/GenBank/DDBJ whole genome shotgun (WGS) entry which is preliminary data.</text>
</comment>
<feature type="non-terminal residue" evidence="1">
    <location>
        <position position="1"/>
    </location>
</feature>
<reference evidence="1" key="1">
    <citation type="submission" date="2021-06" db="EMBL/GenBank/DDBJ databases">
        <authorList>
            <person name="Kallberg Y."/>
            <person name="Tangrot J."/>
            <person name="Rosling A."/>
        </authorList>
    </citation>
    <scope>NUCLEOTIDE SEQUENCE</scope>
    <source>
        <strain evidence="1">MA461A</strain>
    </source>
</reference>
<protein>
    <submittedName>
        <fullName evidence="1">29662_t:CDS:1</fullName>
    </submittedName>
</protein>
<organism evidence="1 2">
    <name type="scientific">Racocetra persica</name>
    <dbReference type="NCBI Taxonomy" id="160502"/>
    <lineage>
        <taxon>Eukaryota</taxon>
        <taxon>Fungi</taxon>
        <taxon>Fungi incertae sedis</taxon>
        <taxon>Mucoromycota</taxon>
        <taxon>Glomeromycotina</taxon>
        <taxon>Glomeromycetes</taxon>
        <taxon>Diversisporales</taxon>
        <taxon>Gigasporaceae</taxon>
        <taxon>Racocetra</taxon>
    </lineage>
</organism>
<evidence type="ECO:0000313" key="2">
    <source>
        <dbReference type="Proteomes" id="UP000789920"/>
    </source>
</evidence>
<proteinExistence type="predicted"/>
<sequence>MSKSEERLDEDNMKLIYNANKGYVELIDDIINNLHINIHKDYVELINDVSDKEANEVYAELIDDEDTPLIMLISEKKSDEDMQTSIPELFERMSILEDQSSQLTED</sequence>
<gene>
    <name evidence="1" type="ORF">RPERSI_LOCUS10470</name>
</gene>
<accession>A0ACA9PGT1</accession>
<dbReference type="Proteomes" id="UP000789920">
    <property type="component" value="Unassembled WGS sequence"/>
</dbReference>
<feature type="non-terminal residue" evidence="1">
    <location>
        <position position="106"/>
    </location>
</feature>
<evidence type="ECO:0000313" key="1">
    <source>
        <dbReference type="EMBL" id="CAG8709992.1"/>
    </source>
</evidence>
<name>A0ACA9PGT1_9GLOM</name>
<dbReference type="EMBL" id="CAJVQC010020734">
    <property type="protein sequence ID" value="CAG8709992.1"/>
    <property type="molecule type" value="Genomic_DNA"/>
</dbReference>
<keyword evidence="2" id="KW-1185">Reference proteome</keyword>